<keyword evidence="5 6" id="KW-0460">Magnesium</keyword>
<dbReference type="InterPro" id="IPR051619">
    <property type="entry name" value="TypeII_TA_RNase_PINc/VapC"/>
</dbReference>
<dbReference type="InterPro" id="IPR029060">
    <property type="entry name" value="PIN-like_dom_sf"/>
</dbReference>
<dbReference type="GO" id="GO:0090729">
    <property type="term" value="F:toxin activity"/>
    <property type="evidence" value="ECO:0007669"/>
    <property type="project" value="UniProtKB-KW"/>
</dbReference>
<comment type="cofactor">
    <cofactor evidence="6">
        <name>Mg(2+)</name>
        <dbReference type="ChEBI" id="CHEBI:18420"/>
    </cofactor>
</comment>
<keyword evidence="6" id="KW-0800">Toxin</keyword>
<keyword evidence="3 6" id="KW-0479">Metal-binding</keyword>
<evidence type="ECO:0000313" key="8">
    <source>
        <dbReference type="EMBL" id="AXE38245.1"/>
    </source>
</evidence>
<keyword evidence="1 6" id="KW-1277">Toxin-antitoxin system</keyword>
<evidence type="ECO:0000256" key="3">
    <source>
        <dbReference type="ARBA" id="ARBA00022723"/>
    </source>
</evidence>
<feature type="domain" description="PIN" evidence="7">
    <location>
        <begin position="5"/>
        <end position="128"/>
    </location>
</feature>
<dbReference type="GO" id="GO:0000287">
    <property type="term" value="F:magnesium ion binding"/>
    <property type="evidence" value="ECO:0007669"/>
    <property type="project" value="UniProtKB-UniRule"/>
</dbReference>
<dbReference type="GO" id="GO:0016787">
    <property type="term" value="F:hydrolase activity"/>
    <property type="evidence" value="ECO:0007669"/>
    <property type="project" value="UniProtKB-KW"/>
</dbReference>
<dbReference type="EC" id="3.1.-.-" evidence="6"/>
<dbReference type="Proteomes" id="UP000251995">
    <property type="component" value="Chromosome"/>
</dbReference>
<evidence type="ECO:0000256" key="5">
    <source>
        <dbReference type="ARBA" id="ARBA00022842"/>
    </source>
</evidence>
<keyword evidence="2 6" id="KW-0540">Nuclease</keyword>
<dbReference type="CDD" id="cd09874">
    <property type="entry name" value="PIN_MT3492-like"/>
    <property type="match status" value="1"/>
</dbReference>
<dbReference type="AlphaFoldDB" id="A0A344USJ7"/>
<feature type="binding site" evidence="6">
    <location>
        <position position="7"/>
    </location>
    <ligand>
        <name>Mg(2+)</name>
        <dbReference type="ChEBI" id="CHEBI:18420"/>
    </ligand>
</feature>
<dbReference type="Pfam" id="PF01850">
    <property type="entry name" value="PIN"/>
    <property type="match status" value="1"/>
</dbReference>
<evidence type="ECO:0000256" key="1">
    <source>
        <dbReference type="ARBA" id="ARBA00022649"/>
    </source>
</evidence>
<comment type="similarity">
    <text evidence="6">Belongs to the PINc/VapC protein family.</text>
</comment>
<dbReference type="Gene3D" id="3.40.50.1010">
    <property type="entry name" value="5'-nuclease"/>
    <property type="match status" value="1"/>
</dbReference>
<evidence type="ECO:0000256" key="6">
    <source>
        <dbReference type="HAMAP-Rule" id="MF_00265"/>
    </source>
</evidence>
<organism evidence="8 9">
    <name type="scientific">Acidipropionibacterium virtanenii</name>
    <dbReference type="NCBI Taxonomy" id="2057246"/>
    <lineage>
        <taxon>Bacteria</taxon>
        <taxon>Bacillati</taxon>
        <taxon>Actinomycetota</taxon>
        <taxon>Actinomycetes</taxon>
        <taxon>Propionibacteriales</taxon>
        <taxon>Propionibacteriaceae</taxon>
        <taxon>Acidipropionibacterium</taxon>
    </lineage>
</organism>
<gene>
    <name evidence="6" type="primary">vapC</name>
    <name evidence="8" type="ORF">JS278_01062</name>
</gene>
<dbReference type="KEGG" id="acij:JS278_01062"/>
<accession>A0A344USJ7</accession>
<keyword evidence="9" id="KW-1185">Reference proteome</keyword>
<dbReference type="HAMAP" id="MF_00265">
    <property type="entry name" value="VapC_Nob1"/>
    <property type="match status" value="1"/>
</dbReference>
<dbReference type="InterPro" id="IPR022907">
    <property type="entry name" value="VapC_family"/>
</dbReference>
<dbReference type="InterPro" id="IPR002716">
    <property type="entry name" value="PIN_dom"/>
</dbReference>
<keyword evidence="4 6" id="KW-0378">Hydrolase</keyword>
<protein>
    <recommendedName>
        <fullName evidence="6">Ribonuclease VapC</fullName>
        <shortName evidence="6">RNase VapC</shortName>
        <ecNumber evidence="6">3.1.-.-</ecNumber>
    </recommendedName>
    <alternativeName>
        <fullName evidence="6">Toxin VapC</fullName>
    </alternativeName>
</protein>
<evidence type="ECO:0000256" key="4">
    <source>
        <dbReference type="ARBA" id="ARBA00022801"/>
    </source>
</evidence>
<comment type="function">
    <text evidence="6">Toxic component of a toxin-antitoxin (TA) system. An RNase.</text>
</comment>
<sequence length="142" mass="15234">MTVGYFDTSALVPLMVAETATDRCARAWDAVDLVVTTSLACVETRAALAMAMRMGRLTCEEHATALRAFAARWQDAVIVHPADELLHHAGRLALDHALRGYDAVHCATAVAVASADFVAVSGDRDLLRAWGDLGIHTIDTTM</sequence>
<evidence type="ECO:0000313" key="9">
    <source>
        <dbReference type="Proteomes" id="UP000251995"/>
    </source>
</evidence>
<dbReference type="EMBL" id="CP025198">
    <property type="protein sequence ID" value="AXE38245.1"/>
    <property type="molecule type" value="Genomic_DNA"/>
</dbReference>
<evidence type="ECO:0000256" key="2">
    <source>
        <dbReference type="ARBA" id="ARBA00022722"/>
    </source>
</evidence>
<dbReference type="GO" id="GO:0004540">
    <property type="term" value="F:RNA nuclease activity"/>
    <property type="evidence" value="ECO:0007669"/>
    <property type="project" value="InterPro"/>
</dbReference>
<dbReference type="OrthoDB" id="1525146at2"/>
<dbReference type="PANTHER" id="PTHR35901">
    <property type="entry name" value="RIBONUCLEASE VAPC3"/>
    <property type="match status" value="1"/>
</dbReference>
<dbReference type="RefSeq" id="WP_114044287.1">
    <property type="nucleotide sequence ID" value="NZ_CP025198.1"/>
</dbReference>
<name>A0A344USJ7_9ACTN</name>
<evidence type="ECO:0000259" key="7">
    <source>
        <dbReference type="Pfam" id="PF01850"/>
    </source>
</evidence>
<proteinExistence type="inferred from homology"/>
<feature type="binding site" evidence="6">
    <location>
        <position position="102"/>
    </location>
    <ligand>
        <name>Mg(2+)</name>
        <dbReference type="ChEBI" id="CHEBI:18420"/>
    </ligand>
</feature>
<dbReference type="PANTHER" id="PTHR35901:SF1">
    <property type="entry name" value="EXONUCLEASE VAPC9"/>
    <property type="match status" value="1"/>
</dbReference>
<dbReference type="SUPFAM" id="SSF88723">
    <property type="entry name" value="PIN domain-like"/>
    <property type="match status" value="1"/>
</dbReference>
<reference evidence="8 9" key="1">
    <citation type="submission" date="2017-12" db="EMBL/GenBank/DDBJ databases">
        <title>The whole genome sequence of the Acidipropionibacterium virtanenii sp. nov. type strain JS278.</title>
        <authorList>
            <person name="Laine P."/>
            <person name="Deptula P."/>
            <person name="Varmanen P."/>
            <person name="Auvinen P."/>
        </authorList>
    </citation>
    <scope>NUCLEOTIDE SEQUENCE [LARGE SCALE GENOMIC DNA]</scope>
    <source>
        <strain evidence="8 9">JS278</strain>
    </source>
</reference>